<feature type="domain" description="Glycosyl hydrolase 94 supersandwich" evidence="5">
    <location>
        <begin position="1536"/>
        <end position="1802"/>
    </location>
</feature>
<evidence type="ECO:0000313" key="9">
    <source>
        <dbReference type="EMBL" id="QAV21109.1"/>
    </source>
</evidence>
<dbReference type="SUPFAM" id="SSF74650">
    <property type="entry name" value="Galactose mutarotase-like"/>
    <property type="match status" value="2"/>
</dbReference>
<dbReference type="OrthoDB" id="9769991at2"/>
<evidence type="ECO:0000256" key="4">
    <source>
        <dbReference type="SAM" id="Phobius"/>
    </source>
</evidence>
<dbReference type="EMBL" id="CP026520">
    <property type="protein sequence ID" value="QAV21109.1"/>
    <property type="molecule type" value="Genomic_DNA"/>
</dbReference>
<dbReference type="InterPro" id="IPR008928">
    <property type="entry name" value="6-hairpin_glycosidase_sf"/>
</dbReference>
<evidence type="ECO:0000256" key="1">
    <source>
        <dbReference type="ARBA" id="ARBA00022676"/>
    </source>
</evidence>
<evidence type="ECO:0000256" key="3">
    <source>
        <dbReference type="SAM" id="MobiDB-lite"/>
    </source>
</evidence>
<dbReference type="Pfam" id="PF17167">
    <property type="entry name" value="Glyco_hydro_94"/>
    <property type="match status" value="1"/>
</dbReference>
<feature type="transmembrane region" description="Helical" evidence="4">
    <location>
        <begin position="884"/>
        <end position="906"/>
    </location>
</feature>
<protein>
    <submittedName>
        <fullName evidence="9">Glycosyl transferase family 36</fullName>
    </submittedName>
</protein>
<dbReference type="InterPro" id="IPR037824">
    <property type="entry name" value="GH94N_2_NdvB"/>
</dbReference>
<feature type="domain" description="Glycosyl hydrolase 94 supersandwich" evidence="5">
    <location>
        <begin position="2065"/>
        <end position="2337"/>
    </location>
</feature>
<dbReference type="InterPro" id="IPR052047">
    <property type="entry name" value="GH94_Enzymes"/>
</dbReference>
<keyword evidence="1" id="KW-0328">Glycosyltransferase</keyword>
<evidence type="ECO:0000313" key="10">
    <source>
        <dbReference type="Proteomes" id="UP000288943"/>
    </source>
</evidence>
<dbReference type="PANTHER" id="PTHR37469:SF2">
    <property type="entry name" value="CELLOBIONIC ACID PHOSPHORYLASE"/>
    <property type="match status" value="1"/>
</dbReference>
<feature type="domain" description="Glycosyl hydrolase 94 catalytic" evidence="7">
    <location>
        <begin position="2351"/>
        <end position="2775"/>
    </location>
</feature>
<name>A0A410X3C0_9BACL</name>
<keyword evidence="11" id="KW-1185">Reference proteome</keyword>
<feature type="transmembrane region" description="Helical" evidence="4">
    <location>
        <begin position="969"/>
        <end position="990"/>
    </location>
</feature>
<keyword evidence="4" id="KW-1133">Transmembrane helix</keyword>
<dbReference type="Pfam" id="PF06165">
    <property type="entry name" value="GH94_b-supersand"/>
    <property type="match status" value="2"/>
</dbReference>
<dbReference type="GO" id="GO:0030246">
    <property type="term" value="F:carbohydrate binding"/>
    <property type="evidence" value="ECO:0007669"/>
    <property type="project" value="InterPro"/>
</dbReference>
<dbReference type="Gene3D" id="2.70.98.40">
    <property type="entry name" value="Glycoside hydrolase, family 65, N-terminal domain"/>
    <property type="match status" value="2"/>
</dbReference>
<proteinExistence type="predicted"/>
<feature type="transmembrane region" description="Helical" evidence="4">
    <location>
        <begin position="831"/>
        <end position="848"/>
    </location>
</feature>
<feature type="transmembrane region" description="Helical" evidence="4">
    <location>
        <begin position="425"/>
        <end position="446"/>
    </location>
</feature>
<keyword evidence="2 9" id="KW-0808">Transferase</keyword>
<dbReference type="Gene3D" id="2.60.420.10">
    <property type="entry name" value="Maltose phosphorylase, domain 3"/>
    <property type="match status" value="1"/>
</dbReference>
<accession>A0A410X3C0</accession>
<dbReference type="Gene3D" id="1.50.10.10">
    <property type="match status" value="1"/>
</dbReference>
<dbReference type="InterPro" id="IPR037820">
    <property type="entry name" value="GH94N_NdvB"/>
</dbReference>
<sequence>MTYTNEQLSQKARELALQHVTTLPRTRPAYIEQHFKKDIESLRDFVLSLQTVHAGCTQPAEQWLLDNSEFVEEQAQEVRALLLQDALDRMPRLRGSGLLRIQSMMEDYLTHVEGILSEETILAYIQAYQEVSALTLTEARSVPLILRLVLVKKLAETMAFVRERREVCIDVGRILSLIEPAALSPETVHLQVEKAGLTLPLPGPWIVHLISHLREWAGDAASVREWLICSYENGAEDLDRIVSYEHRLQTAYQARAGSVITSLRKNERWDWNDLFEQISLPDRTLRQEYTGVYPLLDAYSRNQILAEVERLARRLRVPENLVAGQAVALAREAAERADAARAGSGSPGAASGHADASARSEVLILHENGEVAAPLAAGDRTRQQFPSYYLLESEGVQKLIASLRKCSSPRTMPENAISRRRAGTYFASMLGLFAVLWLIAAAWIGIGHGLSALAWAVVLAALLLPVSEWGMNWLHFGIERICRPRPLLRYDFSAGVPAEAGTMVVIPAIWSSPDEVAELADRLEVHYLANRDSNIHYALLGDFTDAPDEKLPEDDRLVRLAEDKIRALNEKYSAAGGTTFHFYQRRRLWNPHEGVYMGWERKRGKLVEFVELLRGSGDTSYAVKFGDASVLPRIRYLITLDADTQLPMGSAQRMIGTLHLPYNRPRLNQARTRVVEGYGVLQPRIGISHDSAMRSRLAYFWSEPGMDPYAFAASDPYQDALGQGIFTGKGIFDVDVFAELLCERIPDNTVLSHDLLEGGFMRAALLSDIELIDDHPAKFVSYQKRLHRWVRGDWQLVCWLFSRICDRRGVLRPIDLSFLTRWQMLDNLRRSLLPPAVFVLLVLAWTVLPGSPWRWAAVLLATMFLPLLRQLFILPRIYKQPRRLLATALHVMIQIWTLPFQTAVLLDAIGRTLYRVFVSKRRLLEWTSSSHIERSTRGQQRTPLLQAGWGYVLIIVFALASAVQASASLLWAGLALSLFWALAPLAVSWLDRPVEREEAPLGAEEQEKLRVLARQIWSFYEDYAGPKDHYLPPDNVQVDPPNGVAHRTSPTNIGFLLTSALAAREFGFIDTPSLVEKLENTIGTVENLEKWHGHLYNWYDTLTLGILPPAYVSTVDSGNFVASLMTVKQGLASWLGQEAGTEGRYMEINRAPAGAYGVEFAVDLDQTPRGESALNGIDGNTEGKGEDPDNSRNIGPKSGSKSGSGRSAVLTAEGSGPEHAGHEAPSNLPDWLTRGQQLVQRLESLIAATDFTQLYDHKAKLFVLGYHGATGERDRILYDLLASEARQTSFVAIALGQVSVSHWMALGRTVKLQGNKTTLISWSGTMFEYMMPWLIMRTYRNTLWDSTYRGVVKRQMEYAHERGVPFGISESGYYAFDYQMNYQYRAFGVPGLGFKRGLEEDLVIAPYAAVMALPFALREGLEDLNRMEELGARGKYGFYEAIDFTADRMPQGEDCKIIRSFMAHHQGMSLLTIANLLLPVKMYDYFHSDKRVQAAELLLIERIPPRESMLTRELPGKSRIQKPEAERTYSAPESIAADTPAPEVGVHSNGTFTTAVTNSGSGFIRWNGLAVSRWREDPVGDPWGVYLYIRDVTREKVWSPAFQPCRVPSDSQSVLFSQERTTFRREDDGIQTVLEITVSPEMNAEVRRLTLENKSSEARIVEVTTFLEIALALPDADKAHPAFTKLFVETQFEEETGCLLARKRPRNAGEKSIWAFHNLSAFGAVLGPAEFETDRAAFIGRGHSLARPKGLASRLEGTVGSVADPAFVMRRRISLKPGESIRLCAVTGVADSKEQSLNMVRQLFQAQQVDRTFQLAWTRSQIDLQHLHITPAEAAVYRALAGRVLYRGPFKPEQAESIAANSKGQQGLWAYGVSGDRPIVLARVADSANLPFVQKLLGGFEYLRRHGLFFDLVLFNESPGGYQQELRDALVRLSEQAAGNAVAAGQGGIHVVPASAMPQEDHALLLAAARVVLRADGPSLRAQLKIWPRKDARDVPLPVTAGEAPSPLRPDASAVSGTAGAAAEASGAAGTTGVSGINGVEAAGAVPAADTLFFNGWGGFSPDGREYRITLKNGEHLPAPWINVMANPRFGCLASELYTGYTWWRNSRECKLTPWSNDPALDPPGEVFYIRDEENGDFWQMAPSRRQDDPSVYRVAHGRGYSRYEHESRGIRQEMTVFVPLEDPVKIVEVKLRNTTSHKKSLSATYYAEWVLGVQREGNASFIMTDWDDEADSLIARNAYQENFRDATAFLTVHADESSLSWTGDRLEFIGRNRTFEDPAAMSRPDLSGVTGPVYDGCGAVRTKFELEPGAARTVYILLGCGDSREEAVRIARKYRESDACMAAYEAVRTFWEDLLGTVTVSTPVPEMDMMLNHWLLYQTLACRMWARTAFYQAGGAYGFRDQLQDSLALLNSRPDLTRAQILLHASHQYEEGDVQHWWHEETHRGIRTRFSDDLLWLPYAVSRYIDHTEDRSILDETAPFLTSKPLEADEHERYEETVLSGNSDTIFDHCVRAVDRALKFGEHGLPLIGIGDWNDGMSMIGPEGRGESVWLGWFLGDVLQGMAELCEIRGKQDHAVRFRSQREKLAAALNESAWDGQWYRRAFTDAGQWLGSIHNAECRIDSIAQSWSVISGMAPDDRARQAMKSFDRELVDRSLSVAHILTPPFDKTDPSPGYIQGYPPGIRENGGQYTHGVIWSIVAWCGLGNGEKALELFQMFNPIMHTKTAAEVRKYVGEPYAMAADVYTEPPHRGHAGWTWYTGASGWMYQAGLEWILGIRRRGAKLSIRPCIPPEWPEFSAVYRFGKSEYRITVLNPSRKSSGCMRLTIDGQEADGDFSSGEGPFVPLTDDNRVHEIVVTL</sequence>
<dbReference type="InterPro" id="IPR011013">
    <property type="entry name" value="Gal_mutarotase_sf_dom"/>
</dbReference>
<dbReference type="InterPro" id="IPR010383">
    <property type="entry name" value="Glyco_hydrolase_94_b-supersand"/>
</dbReference>
<dbReference type="PANTHER" id="PTHR37469">
    <property type="entry name" value="CELLOBIONIC ACID PHOSPHORYLASE-RELATED"/>
    <property type="match status" value="1"/>
</dbReference>
<gene>
    <name evidence="8" type="ORF">M5X16_13105</name>
    <name evidence="9" type="ORF">PC41400_26910</name>
</gene>
<dbReference type="SMART" id="SM01068">
    <property type="entry name" value="CBM_X"/>
    <property type="match status" value="2"/>
</dbReference>
<keyword evidence="4" id="KW-0472">Membrane</keyword>
<evidence type="ECO:0000259" key="7">
    <source>
        <dbReference type="Pfam" id="PF17167"/>
    </source>
</evidence>
<dbReference type="Proteomes" id="UP000288943">
    <property type="component" value="Chromosome"/>
</dbReference>
<reference evidence="9 10" key="1">
    <citation type="submission" date="2018-01" db="EMBL/GenBank/DDBJ databases">
        <title>The whole genome sequencing and assembly of Paenibacillus chitinolyticus KCCM 41400 strain.</title>
        <authorList>
            <person name="Kim J.-Y."/>
            <person name="Park M.-K."/>
            <person name="Lee Y.-J."/>
            <person name="Yi H."/>
            <person name="Bahn Y.-S."/>
            <person name="Kim J.F."/>
            <person name="Lee D.-W."/>
        </authorList>
    </citation>
    <scope>NUCLEOTIDE SEQUENCE [LARGE SCALE GENOMIC DNA]</scope>
    <source>
        <strain evidence="9 10">KCCM 41400</strain>
    </source>
</reference>
<dbReference type="KEGG" id="pchi:PC41400_26910"/>
<dbReference type="CDD" id="cd11756">
    <property type="entry name" value="GH94N_ChvB_NdvB_1_like"/>
    <property type="match status" value="1"/>
</dbReference>
<evidence type="ECO:0000259" key="6">
    <source>
        <dbReference type="Pfam" id="PF10091"/>
    </source>
</evidence>
<dbReference type="GO" id="GO:0005975">
    <property type="term" value="P:carbohydrate metabolic process"/>
    <property type="evidence" value="ECO:0007669"/>
    <property type="project" value="InterPro"/>
</dbReference>
<evidence type="ECO:0000259" key="5">
    <source>
        <dbReference type="Pfam" id="PF06165"/>
    </source>
</evidence>
<dbReference type="Gene3D" id="1.50.10.140">
    <property type="match status" value="1"/>
</dbReference>
<evidence type="ECO:0000256" key="2">
    <source>
        <dbReference type="ARBA" id="ARBA00022679"/>
    </source>
</evidence>
<keyword evidence="4" id="KW-0812">Transmembrane</keyword>
<reference evidence="8 11" key="2">
    <citation type="submission" date="2022-05" db="EMBL/GenBank/DDBJ databases">
        <title>Genome Sequencing of Bee-Associated Microbes.</title>
        <authorList>
            <person name="Dunlap C."/>
        </authorList>
    </citation>
    <scope>NUCLEOTIDE SEQUENCE [LARGE SCALE GENOMIC DNA]</scope>
    <source>
        <strain evidence="8 11">NRRL B-23120</strain>
    </source>
</reference>
<feature type="transmembrane region" description="Helical" evidence="4">
    <location>
        <begin position="944"/>
        <end position="962"/>
    </location>
</feature>
<organism evidence="9 10">
    <name type="scientific">Paenibacillus chitinolyticus</name>
    <dbReference type="NCBI Taxonomy" id="79263"/>
    <lineage>
        <taxon>Bacteria</taxon>
        <taxon>Bacillati</taxon>
        <taxon>Bacillota</taxon>
        <taxon>Bacilli</taxon>
        <taxon>Bacillales</taxon>
        <taxon>Paenibacillaceae</taxon>
        <taxon>Paenibacillus</taxon>
    </lineage>
</organism>
<evidence type="ECO:0000313" key="8">
    <source>
        <dbReference type="EMBL" id="MCY9596713.1"/>
    </source>
</evidence>
<dbReference type="GeneID" id="95378426"/>
<dbReference type="GO" id="GO:0016757">
    <property type="term" value="F:glycosyltransferase activity"/>
    <property type="evidence" value="ECO:0007669"/>
    <property type="project" value="UniProtKB-KW"/>
</dbReference>
<dbReference type="InterPro" id="IPR012341">
    <property type="entry name" value="6hp_glycosidase-like_sf"/>
</dbReference>
<dbReference type="EMBL" id="JAMDMJ010000014">
    <property type="protein sequence ID" value="MCY9596713.1"/>
    <property type="molecule type" value="Genomic_DNA"/>
</dbReference>
<dbReference type="Proteomes" id="UP001527202">
    <property type="component" value="Unassembled WGS sequence"/>
</dbReference>
<feature type="compositionally biased region" description="Low complexity" evidence="3">
    <location>
        <begin position="1195"/>
        <end position="1205"/>
    </location>
</feature>
<feature type="transmembrane region" description="Helical" evidence="4">
    <location>
        <begin position="452"/>
        <end position="474"/>
    </location>
</feature>
<dbReference type="InterPro" id="IPR019282">
    <property type="entry name" value="Glycoamylase-like_cons_dom"/>
</dbReference>
<feature type="region of interest" description="Disordered" evidence="3">
    <location>
        <begin position="1169"/>
        <end position="1228"/>
    </location>
</feature>
<feature type="compositionally biased region" description="Basic and acidic residues" evidence="3">
    <location>
        <begin position="1181"/>
        <end position="1190"/>
    </location>
</feature>
<dbReference type="InterPro" id="IPR037018">
    <property type="entry name" value="GH65_N"/>
</dbReference>
<dbReference type="InterPro" id="IPR033432">
    <property type="entry name" value="GH94_catalytic"/>
</dbReference>
<dbReference type="RefSeq" id="WP_042235360.1">
    <property type="nucleotide sequence ID" value="NZ_CP026520.1"/>
</dbReference>
<dbReference type="Pfam" id="PF10091">
    <property type="entry name" value="Glycoamylase"/>
    <property type="match status" value="1"/>
</dbReference>
<dbReference type="SUPFAM" id="SSF48208">
    <property type="entry name" value="Six-hairpin glycosidases"/>
    <property type="match status" value="1"/>
</dbReference>
<evidence type="ECO:0000313" key="11">
    <source>
        <dbReference type="Proteomes" id="UP001527202"/>
    </source>
</evidence>
<feature type="domain" description="Glycoamylase-like" evidence="6">
    <location>
        <begin position="1281"/>
        <end position="1476"/>
    </location>
</feature>
<feature type="region of interest" description="Disordered" evidence="3">
    <location>
        <begin position="1513"/>
        <end position="1532"/>
    </location>
</feature>
<feature type="transmembrane region" description="Helical" evidence="4">
    <location>
        <begin position="854"/>
        <end position="872"/>
    </location>
</feature>
<dbReference type="CDD" id="cd11753">
    <property type="entry name" value="GH94N_ChvB_NdvB_2_like"/>
    <property type="match status" value="1"/>
</dbReference>